<comment type="caution">
    <text evidence="1">The sequence shown here is derived from an EMBL/GenBank/DDBJ whole genome shotgun (WGS) entry which is preliminary data.</text>
</comment>
<dbReference type="RefSeq" id="XP_069225321.1">
    <property type="nucleotide sequence ID" value="XM_069377690.1"/>
</dbReference>
<evidence type="ECO:0008006" key="3">
    <source>
        <dbReference type="Google" id="ProtNLM"/>
    </source>
</evidence>
<gene>
    <name evidence="1" type="ORF">WHR41_09086</name>
</gene>
<dbReference type="InterPro" id="IPR051961">
    <property type="entry name" value="Fungal_Metabolite_Diox"/>
</dbReference>
<dbReference type="PANTHER" id="PTHR37563:SF2">
    <property type="entry name" value="PHYTANOYL-COA DIOXYGENASE FAMILY PROTEIN (AFU_ORTHOLOGUE AFUA_2G03330)"/>
    <property type="match status" value="1"/>
</dbReference>
<protein>
    <recommendedName>
        <fullName evidence="3">Phytanoyl-CoA dioxygenase</fullName>
    </recommendedName>
</protein>
<dbReference type="AlphaFoldDB" id="A0AB34KGW0"/>
<sequence>MSPTNTLTSAGAYSEGAYAPKVDQRGDGPVTIRLTDQERISGVTRLETVQQCLYHYHRDGFVVLENAIDDDTVDALYKKIVEDTGVYVGKKFQQWNQGEATRNVSVVPPLTPEWLRREFYANVHTMRVIENILGPKPELRFINSNVAMPGATGRQAVHSDVNHDFPTIPFGIVVNTYLQDSDEQNGVTEVWAGTHNAYGRDEQQSSKESGWIKKEYIQKQAKIKAPLQPRLRKGSICLRDLRLWHAGMPNRSEQHRIMLAIDYFAAWYQCPMRLTLPAAARAEIENWNISTAGVDWAEGEVDYLNQPFYLNMTQDPGMYIKQTEKGVEDWRARVTGVYEFDKAIATEQNWWTPEA</sequence>
<accession>A0AB34KGW0</accession>
<dbReference type="Proteomes" id="UP000803884">
    <property type="component" value="Unassembled WGS sequence"/>
</dbReference>
<dbReference type="InterPro" id="IPR008775">
    <property type="entry name" value="Phytyl_CoA_dOase-like"/>
</dbReference>
<organism evidence="1 2">
    <name type="scientific">Cladosporium halotolerans</name>
    <dbReference type="NCBI Taxonomy" id="1052096"/>
    <lineage>
        <taxon>Eukaryota</taxon>
        <taxon>Fungi</taxon>
        <taxon>Dikarya</taxon>
        <taxon>Ascomycota</taxon>
        <taxon>Pezizomycotina</taxon>
        <taxon>Dothideomycetes</taxon>
        <taxon>Dothideomycetidae</taxon>
        <taxon>Cladosporiales</taxon>
        <taxon>Cladosporiaceae</taxon>
        <taxon>Cladosporium</taxon>
    </lineage>
</organism>
<dbReference type="SUPFAM" id="SSF51197">
    <property type="entry name" value="Clavaminate synthase-like"/>
    <property type="match status" value="1"/>
</dbReference>
<evidence type="ECO:0000313" key="1">
    <source>
        <dbReference type="EMBL" id="KAL1582214.1"/>
    </source>
</evidence>
<dbReference type="EMBL" id="JAAQHG020000059">
    <property type="protein sequence ID" value="KAL1582214.1"/>
    <property type="molecule type" value="Genomic_DNA"/>
</dbReference>
<proteinExistence type="predicted"/>
<keyword evidence="2" id="KW-1185">Reference proteome</keyword>
<reference evidence="1 2" key="1">
    <citation type="journal article" date="2020" name="Microbiol. Resour. Announc.">
        <title>Draft Genome Sequence of a Cladosporium Species Isolated from the Mesophotic Ascidian Didemnum maculosum.</title>
        <authorList>
            <person name="Gioti A."/>
            <person name="Siaperas R."/>
            <person name="Nikolaivits E."/>
            <person name="Le Goff G."/>
            <person name="Ouazzani J."/>
            <person name="Kotoulas G."/>
            <person name="Topakas E."/>
        </authorList>
    </citation>
    <scope>NUCLEOTIDE SEQUENCE [LARGE SCALE GENOMIC DNA]</scope>
    <source>
        <strain evidence="1 2">TM138-S3</strain>
    </source>
</reference>
<name>A0AB34KGW0_9PEZI</name>
<evidence type="ECO:0000313" key="2">
    <source>
        <dbReference type="Proteomes" id="UP000803884"/>
    </source>
</evidence>
<dbReference type="PANTHER" id="PTHR37563">
    <property type="entry name" value="PHYTANOYL-COA DIOXYGENASE FAMILY PROTEIN (AFU_ORTHOLOGUE AFUA_2G03330)"/>
    <property type="match status" value="1"/>
</dbReference>
<dbReference type="Pfam" id="PF05721">
    <property type="entry name" value="PhyH"/>
    <property type="match status" value="1"/>
</dbReference>
<dbReference type="Gene3D" id="2.60.120.620">
    <property type="entry name" value="q2cbj1_9rhob like domain"/>
    <property type="match status" value="1"/>
</dbReference>
<dbReference type="GeneID" id="96010528"/>